<protein>
    <submittedName>
        <fullName evidence="1">Uncharacterized protein</fullName>
    </submittedName>
</protein>
<reference evidence="1" key="1">
    <citation type="submission" date="2021-03" db="EMBL/GenBank/DDBJ databases">
        <authorList>
            <person name="Wang G."/>
        </authorList>
    </citation>
    <scope>NUCLEOTIDE SEQUENCE</scope>
    <source>
        <strain evidence="1">KCTC 12899</strain>
    </source>
</reference>
<dbReference type="AlphaFoldDB" id="A0A8J7U3S3"/>
<accession>A0A8J7U3S3</accession>
<evidence type="ECO:0000313" key="1">
    <source>
        <dbReference type="EMBL" id="MBO1320733.1"/>
    </source>
</evidence>
<sequence length="151" mass="17504">MGIAGGLNAYEYAPNTMRWTDPLGLCKQGQNRIFQDDTVHNQWTAYKGRKGDNAMDAMDWYKKNQTLAKNKQFYKEMKNTYKTQHNMPDHAKFTTAKNLKLTKELKHWMDYTGPRLAKQAGAERPQIWVHGSVVDQKVLDFAKGKVDIFVF</sequence>
<dbReference type="Proteomes" id="UP000664417">
    <property type="component" value="Unassembled WGS sequence"/>
</dbReference>
<proteinExistence type="predicted"/>
<name>A0A8J7U3S3_9BACT</name>
<gene>
    <name evidence="1" type="ORF">J3U88_19800</name>
</gene>
<dbReference type="EMBL" id="JAFREP010000019">
    <property type="protein sequence ID" value="MBO1320733.1"/>
    <property type="molecule type" value="Genomic_DNA"/>
</dbReference>
<evidence type="ECO:0000313" key="2">
    <source>
        <dbReference type="Proteomes" id="UP000664417"/>
    </source>
</evidence>
<comment type="caution">
    <text evidence="1">The sequence shown here is derived from an EMBL/GenBank/DDBJ whole genome shotgun (WGS) entry which is preliminary data.</text>
</comment>
<organism evidence="1 2">
    <name type="scientific">Acanthopleuribacter pedis</name>
    <dbReference type="NCBI Taxonomy" id="442870"/>
    <lineage>
        <taxon>Bacteria</taxon>
        <taxon>Pseudomonadati</taxon>
        <taxon>Acidobacteriota</taxon>
        <taxon>Holophagae</taxon>
        <taxon>Acanthopleuribacterales</taxon>
        <taxon>Acanthopleuribacteraceae</taxon>
        <taxon>Acanthopleuribacter</taxon>
    </lineage>
</organism>
<keyword evidence="2" id="KW-1185">Reference proteome</keyword>